<organism evidence="9 10">
    <name type="scientific">Microbulbifer bruguierae</name>
    <dbReference type="NCBI Taxonomy" id="3029061"/>
    <lineage>
        <taxon>Bacteria</taxon>
        <taxon>Pseudomonadati</taxon>
        <taxon>Pseudomonadota</taxon>
        <taxon>Gammaproteobacteria</taxon>
        <taxon>Cellvibrionales</taxon>
        <taxon>Microbulbiferaceae</taxon>
        <taxon>Microbulbifer</taxon>
    </lineage>
</organism>
<dbReference type="InterPro" id="IPR046357">
    <property type="entry name" value="PPIase_dom_sf"/>
</dbReference>
<dbReference type="PROSITE" id="PS50198">
    <property type="entry name" value="PPIC_PPIASE_2"/>
    <property type="match status" value="1"/>
</dbReference>
<dbReference type="PANTHER" id="PTHR47245">
    <property type="entry name" value="PEPTIDYLPROLYL ISOMERASE"/>
    <property type="match status" value="1"/>
</dbReference>
<dbReference type="EMBL" id="CP118605">
    <property type="protein sequence ID" value="WGL15194.1"/>
    <property type="molecule type" value="Genomic_DNA"/>
</dbReference>
<name>A0ABY8N8G7_9GAMM</name>
<evidence type="ECO:0000256" key="2">
    <source>
        <dbReference type="ARBA" id="ARBA00007656"/>
    </source>
</evidence>
<proteinExistence type="inferred from homology"/>
<dbReference type="PANTHER" id="PTHR47245:SF1">
    <property type="entry name" value="FOLDASE PROTEIN PRSA"/>
    <property type="match status" value="1"/>
</dbReference>
<sequence>MLLRLLREPFIHFVALGAVIFAAYTWINRNAPDSESANADNRIVIDQQELDHLISLWKLQWKREPDAGELQAIIDRHLRQEVFYREALRMNLDHNDQIIKKRLAQKMEAVAIDLGNLMQPPTDERLREYFLSHEDLFTLPQSFALQQVLFLPQEMDTVQVQAQLSSLRDGADFPESRINKLSLDNHWPLTSLSELDSAFGGDFASALANLPVGKWSGPIRSGFGWHLVYIETNQPPAMPQFAQVKDFVARQYEYESGLEAQDRVFNELLAGYQVEITAERIPGNLKPVTTTSAINTPASKPVTFAEP</sequence>
<reference evidence="9 10" key="1">
    <citation type="submission" date="2023-02" db="EMBL/GenBank/DDBJ databases">
        <title>Description and genomic characterization of Microbulbifer bruguierae sp. nov., isolated from the sediment of mangrove plant Bruguiera sexangula.</title>
        <authorList>
            <person name="Long M."/>
        </authorList>
    </citation>
    <scope>NUCLEOTIDE SEQUENCE [LARGE SCALE GENOMIC DNA]</scope>
    <source>
        <strain evidence="9 10">H12</strain>
    </source>
</reference>
<protein>
    <recommendedName>
        <fullName evidence="3">peptidylprolyl isomerase</fullName>
        <ecNumber evidence="3">5.2.1.8</ecNumber>
    </recommendedName>
</protein>
<dbReference type="SUPFAM" id="SSF54534">
    <property type="entry name" value="FKBP-like"/>
    <property type="match status" value="1"/>
</dbReference>
<feature type="domain" description="PpiC" evidence="8">
    <location>
        <begin position="121"/>
        <end position="232"/>
    </location>
</feature>
<comment type="similarity">
    <text evidence="2">Belongs to the PpiC/parvulin rotamase family.</text>
</comment>
<accession>A0ABY8N8G7</accession>
<keyword evidence="5 7" id="KW-0697">Rotamase</keyword>
<dbReference type="InterPro" id="IPR050245">
    <property type="entry name" value="PrsA_foldase"/>
</dbReference>
<evidence type="ECO:0000313" key="9">
    <source>
        <dbReference type="EMBL" id="WGL15194.1"/>
    </source>
</evidence>
<evidence type="ECO:0000256" key="4">
    <source>
        <dbReference type="ARBA" id="ARBA00022729"/>
    </source>
</evidence>
<keyword evidence="10" id="KW-1185">Reference proteome</keyword>
<dbReference type="Proteomes" id="UP001236500">
    <property type="component" value="Chromosome"/>
</dbReference>
<keyword evidence="6 7" id="KW-0413">Isomerase</keyword>
<evidence type="ECO:0000313" key="10">
    <source>
        <dbReference type="Proteomes" id="UP001236500"/>
    </source>
</evidence>
<dbReference type="RefSeq" id="WP_280317795.1">
    <property type="nucleotide sequence ID" value="NZ_CP118605.1"/>
</dbReference>
<dbReference type="EC" id="5.2.1.8" evidence="3"/>
<evidence type="ECO:0000256" key="6">
    <source>
        <dbReference type="ARBA" id="ARBA00023235"/>
    </source>
</evidence>
<keyword evidence="4" id="KW-0732">Signal</keyword>
<comment type="catalytic activity">
    <reaction evidence="1">
        <text>[protein]-peptidylproline (omega=180) = [protein]-peptidylproline (omega=0)</text>
        <dbReference type="Rhea" id="RHEA:16237"/>
        <dbReference type="Rhea" id="RHEA-COMP:10747"/>
        <dbReference type="Rhea" id="RHEA-COMP:10748"/>
        <dbReference type="ChEBI" id="CHEBI:83833"/>
        <dbReference type="ChEBI" id="CHEBI:83834"/>
        <dbReference type="EC" id="5.2.1.8"/>
    </reaction>
</comment>
<dbReference type="Gene3D" id="3.10.50.40">
    <property type="match status" value="1"/>
</dbReference>
<dbReference type="Pfam" id="PF13145">
    <property type="entry name" value="Rotamase_2"/>
    <property type="match status" value="1"/>
</dbReference>
<evidence type="ECO:0000256" key="3">
    <source>
        <dbReference type="ARBA" id="ARBA00013194"/>
    </source>
</evidence>
<evidence type="ECO:0000256" key="5">
    <source>
        <dbReference type="ARBA" id="ARBA00023110"/>
    </source>
</evidence>
<evidence type="ECO:0000256" key="7">
    <source>
        <dbReference type="PROSITE-ProRule" id="PRU00278"/>
    </source>
</evidence>
<evidence type="ECO:0000259" key="8">
    <source>
        <dbReference type="PROSITE" id="PS50198"/>
    </source>
</evidence>
<dbReference type="GO" id="GO:0016853">
    <property type="term" value="F:isomerase activity"/>
    <property type="evidence" value="ECO:0007669"/>
    <property type="project" value="UniProtKB-KW"/>
</dbReference>
<dbReference type="InterPro" id="IPR000297">
    <property type="entry name" value="PPIase_PpiC"/>
</dbReference>
<gene>
    <name evidence="9" type="ORF">PVT68_10450</name>
</gene>
<evidence type="ECO:0000256" key="1">
    <source>
        <dbReference type="ARBA" id="ARBA00000971"/>
    </source>
</evidence>